<feature type="signal peptide" evidence="5">
    <location>
        <begin position="1"/>
        <end position="29"/>
    </location>
</feature>
<dbReference type="InterPro" id="IPR041656">
    <property type="entry name" value="TPR_5"/>
</dbReference>
<dbReference type="Pfam" id="PF12688">
    <property type="entry name" value="TPR_5"/>
    <property type="match status" value="4"/>
</dbReference>
<dbReference type="InterPro" id="IPR011990">
    <property type="entry name" value="TPR-like_helical_dom_sf"/>
</dbReference>
<feature type="domain" description="Tetratrico peptide repeat group 5" evidence="6">
    <location>
        <begin position="79"/>
        <end position="168"/>
    </location>
</feature>
<accession>A0A370HUH2</accession>
<feature type="repeat" description="TPR" evidence="3">
    <location>
        <begin position="417"/>
        <end position="450"/>
    </location>
</feature>
<feature type="domain" description="Tetratrico peptide repeat group 5" evidence="6">
    <location>
        <begin position="187"/>
        <end position="260"/>
    </location>
</feature>
<evidence type="ECO:0000256" key="1">
    <source>
        <dbReference type="ARBA" id="ARBA00022737"/>
    </source>
</evidence>
<feature type="domain" description="Tetratrico peptide repeat group 5" evidence="6">
    <location>
        <begin position="577"/>
        <end position="688"/>
    </location>
</feature>
<feature type="domain" description="Tetratrico peptide repeat group 5" evidence="6">
    <location>
        <begin position="457"/>
        <end position="501"/>
    </location>
</feature>
<evidence type="ECO:0000259" key="6">
    <source>
        <dbReference type="Pfam" id="PF12688"/>
    </source>
</evidence>
<dbReference type="EMBL" id="QQBB01000001">
    <property type="protein sequence ID" value="RDI62025.1"/>
    <property type="molecule type" value="Genomic_DNA"/>
</dbReference>
<evidence type="ECO:0000313" key="8">
    <source>
        <dbReference type="Proteomes" id="UP000254925"/>
    </source>
</evidence>
<dbReference type="PANTHER" id="PTHR45586">
    <property type="entry name" value="TPR REPEAT-CONTAINING PROTEIN PA4667"/>
    <property type="match status" value="1"/>
</dbReference>
<keyword evidence="1" id="KW-0677">Repeat</keyword>
<evidence type="ECO:0000256" key="2">
    <source>
        <dbReference type="ARBA" id="ARBA00022803"/>
    </source>
</evidence>
<comment type="caution">
    <text evidence="7">The sequence shown here is derived from an EMBL/GenBank/DDBJ whole genome shotgun (WGS) entry which is preliminary data.</text>
</comment>
<evidence type="ECO:0000256" key="5">
    <source>
        <dbReference type="SAM" id="SignalP"/>
    </source>
</evidence>
<gene>
    <name evidence="7" type="ORF">DES45_101288</name>
</gene>
<protein>
    <submittedName>
        <fullName evidence="7">Tetratricopeptide repeat protein</fullName>
    </submittedName>
</protein>
<proteinExistence type="predicted"/>
<dbReference type="SUPFAM" id="SSF48452">
    <property type="entry name" value="TPR-like"/>
    <property type="match status" value="3"/>
</dbReference>
<sequence length="1167" mass="128840">MLIRRPSLRARIAGLLMVAGLGLAGPVQAQAPEELVANARRAAGTNDNREAARLFEQAIQLAPTRRREWLPEYADQLAYAGRPSEAVPVYRELLADPGLDPATRQRVTRSLAFALLWSSQFEEAIDAWQPIADANPGDAEARRAIVDSTIGAARAAAERGASQEAVPLFERAITLNPSRRPEIAREYADQLAYAGRPQQAVPIYREVLGRQDLAPEERQRATRNLAFALLWSSQFPEAIRSWETILRGSPADDEARKALSDALVGSARQAAEARRNADAAAFFRRAIETAPQRRQELLPEYADQIAYGGQPAQAVPLYREGLRQGGRSDQDLRRLRRGLAFGLLWSGQPREAVTAFEDVLRQAPDDAEARKGLADAQAAAAKAPGASGTGRAPGSPGTPAAGAGTQTPAPAQPAGPADAAIAEARAAAGRGANKEAFALFERAIRLDPSKRSQIAREYADQLAYAGEPARAVPVYREVLDRRDLPADERRQATRALAFALLWSSQFPSAIETWGTILRNAPDDSEARKALSDAYVGAARHVAGRSRNAEAADFFRRAIETAPQRRQELLPEYADQIAYSGKPDRAVPLYREALRSGERTAQETQRLRRGLAFALLWSSQFREAIPALQAILKQSPRDNDVRKALADAYVGAARQTAGQGRSPEAVVLFERAFAVEPGRRRELLREYAEQVLYAGQPARAIPLFEEVLRRPDLTAKETRHAKLGLARALAWSGQQPLAIPVFTDILASSPNDVDALIGRGNALNDITRHKEALVDFEAVLRLQPANVDATRGAATAERSMGLPRRALARIEPLLASGDRNPATLLIAAQARQEMGRPDLAQSYAEALLARKPGDETAQRLLDQLFQERRPLTTIEAWHARRSDDLSISTFLISHELTFNAGLTKFGPQARAMHFEGGDFPTVDIYSIGVAGRHRFNDVLEFKSSLFLNLEDEPDDQDVEVTHETTLSFIPSDVIRLDLNLARRYPDENTRSIVKDVFADDVGFSVDYTPDNAFRISGRGIYSHYTDGNERVWGQAEIAKRFSADPYLWFGLRYTAFDFARVLDNGYWNPDRYQSFELSMQLWGTLAEHWTYDFQGAAGYGLSDPGSGGFVSYASARIAYEFAPQATFALYANHILSYARSSDDNNFDVLQDDEPWSRFQVGAQLRLRW</sequence>
<keyword evidence="5" id="KW-0732">Signal</keyword>
<evidence type="ECO:0000256" key="3">
    <source>
        <dbReference type="PROSITE-ProRule" id="PRU00339"/>
    </source>
</evidence>
<dbReference type="InterPro" id="IPR051012">
    <property type="entry name" value="CellSynth/LPSAsmb/PSIAsmb"/>
</dbReference>
<feature type="repeat" description="TPR" evidence="3">
    <location>
        <begin position="752"/>
        <end position="785"/>
    </location>
</feature>
<dbReference type="InterPro" id="IPR019734">
    <property type="entry name" value="TPR_rpt"/>
</dbReference>
<dbReference type="PANTHER" id="PTHR45586:SF1">
    <property type="entry name" value="LIPOPOLYSACCHARIDE ASSEMBLY PROTEIN B"/>
    <property type="match status" value="1"/>
</dbReference>
<dbReference type="Proteomes" id="UP000254925">
    <property type="component" value="Unassembled WGS sequence"/>
</dbReference>
<dbReference type="OrthoDB" id="580767at2"/>
<dbReference type="Pfam" id="PF13432">
    <property type="entry name" value="TPR_16"/>
    <property type="match status" value="2"/>
</dbReference>
<evidence type="ECO:0000313" key="7">
    <source>
        <dbReference type="EMBL" id="RDI62025.1"/>
    </source>
</evidence>
<dbReference type="SMART" id="SM00028">
    <property type="entry name" value="TPR"/>
    <property type="match status" value="11"/>
</dbReference>
<feature type="compositionally biased region" description="Low complexity" evidence="4">
    <location>
        <begin position="374"/>
        <end position="419"/>
    </location>
</feature>
<reference evidence="7 8" key="1">
    <citation type="submission" date="2018-07" db="EMBL/GenBank/DDBJ databases">
        <title>Genomic Encyclopedia of Type Strains, Phase IV (KMG-IV): sequencing the most valuable type-strain genomes for metagenomic binning, comparative biology and taxonomic classification.</title>
        <authorList>
            <person name="Goeker M."/>
        </authorList>
    </citation>
    <scope>NUCLEOTIDE SEQUENCE [LARGE SCALE GENOMIC DNA]</scope>
    <source>
        <strain evidence="7 8">DSM 14364</strain>
    </source>
</reference>
<dbReference type="PROSITE" id="PS50005">
    <property type="entry name" value="TPR"/>
    <property type="match status" value="3"/>
</dbReference>
<keyword evidence="8" id="KW-1185">Reference proteome</keyword>
<evidence type="ECO:0000256" key="4">
    <source>
        <dbReference type="SAM" id="MobiDB-lite"/>
    </source>
</evidence>
<keyword evidence="2 3" id="KW-0802">TPR repeat</keyword>
<feature type="region of interest" description="Disordered" evidence="4">
    <location>
        <begin position="367"/>
        <end position="419"/>
    </location>
</feature>
<feature type="repeat" description="TPR" evidence="3">
    <location>
        <begin position="146"/>
        <end position="179"/>
    </location>
</feature>
<dbReference type="AlphaFoldDB" id="A0A370HUH2"/>
<dbReference type="Gene3D" id="1.25.40.10">
    <property type="entry name" value="Tetratricopeptide repeat domain"/>
    <property type="match status" value="6"/>
</dbReference>
<organism evidence="7 8">
    <name type="scientific">Microvirga subterranea</name>
    <dbReference type="NCBI Taxonomy" id="186651"/>
    <lineage>
        <taxon>Bacteria</taxon>
        <taxon>Pseudomonadati</taxon>
        <taxon>Pseudomonadota</taxon>
        <taxon>Alphaproteobacteria</taxon>
        <taxon>Hyphomicrobiales</taxon>
        <taxon>Methylobacteriaceae</taxon>
        <taxon>Microvirga</taxon>
    </lineage>
</organism>
<name>A0A370HUH2_9HYPH</name>
<feature type="chain" id="PRO_5016852139" evidence="5">
    <location>
        <begin position="30"/>
        <end position="1167"/>
    </location>
</feature>